<dbReference type="InterPro" id="IPR050187">
    <property type="entry name" value="Lipid_Phosphate_FormReg"/>
</dbReference>
<dbReference type="NCBIfam" id="TIGR00147">
    <property type="entry name" value="YegS/Rv2252/BmrU family lipid kinase"/>
    <property type="match status" value="1"/>
</dbReference>
<dbReference type="InterPro" id="IPR045540">
    <property type="entry name" value="YegS/DAGK_C"/>
</dbReference>
<keyword evidence="11" id="KW-0594">Phospholipid biosynthesis</keyword>
<keyword evidence="9" id="KW-0460">Magnesium</keyword>
<evidence type="ECO:0000256" key="11">
    <source>
        <dbReference type="ARBA" id="ARBA00023209"/>
    </source>
</evidence>
<comment type="cofactor">
    <cofactor evidence="1">
        <name>Mg(2+)</name>
        <dbReference type="ChEBI" id="CHEBI:18420"/>
    </cofactor>
</comment>
<dbReference type="PANTHER" id="PTHR12358">
    <property type="entry name" value="SPHINGOSINE KINASE"/>
    <property type="match status" value="1"/>
</dbReference>
<dbReference type="RefSeq" id="WP_087370962.1">
    <property type="nucleotide sequence ID" value="NZ_NFKK01000003.1"/>
</dbReference>
<evidence type="ECO:0000256" key="9">
    <source>
        <dbReference type="ARBA" id="ARBA00022842"/>
    </source>
</evidence>
<reference evidence="15" key="1">
    <citation type="submission" date="2017-04" db="EMBL/GenBank/DDBJ databases">
        <title>Function of individual gut microbiota members based on whole genome sequencing of pure cultures obtained from chicken caecum.</title>
        <authorList>
            <person name="Medvecky M."/>
            <person name="Cejkova D."/>
            <person name="Polansky O."/>
            <person name="Karasova D."/>
            <person name="Kubasova T."/>
            <person name="Cizek A."/>
            <person name="Rychlik I."/>
        </authorList>
    </citation>
    <scope>NUCLEOTIDE SEQUENCE [LARGE SCALE GENOMIC DNA]</scope>
    <source>
        <strain evidence="15">An180</strain>
    </source>
</reference>
<dbReference type="Proteomes" id="UP000195897">
    <property type="component" value="Unassembled WGS sequence"/>
</dbReference>
<evidence type="ECO:0000256" key="3">
    <source>
        <dbReference type="ARBA" id="ARBA00022516"/>
    </source>
</evidence>
<dbReference type="GO" id="GO:0008654">
    <property type="term" value="P:phospholipid biosynthetic process"/>
    <property type="evidence" value="ECO:0007669"/>
    <property type="project" value="UniProtKB-KW"/>
</dbReference>
<dbReference type="GO" id="GO:0005524">
    <property type="term" value="F:ATP binding"/>
    <property type="evidence" value="ECO:0007669"/>
    <property type="project" value="UniProtKB-KW"/>
</dbReference>
<dbReference type="GO" id="GO:0004143">
    <property type="term" value="F:ATP-dependent diacylglycerol kinase activity"/>
    <property type="evidence" value="ECO:0007669"/>
    <property type="project" value="TreeGrafter"/>
</dbReference>
<dbReference type="SMART" id="SM00046">
    <property type="entry name" value="DAGKc"/>
    <property type="match status" value="1"/>
</dbReference>
<dbReference type="Pfam" id="PF19279">
    <property type="entry name" value="YegS_C"/>
    <property type="match status" value="1"/>
</dbReference>
<evidence type="ECO:0000256" key="4">
    <source>
        <dbReference type="ARBA" id="ARBA00022679"/>
    </source>
</evidence>
<dbReference type="InterPro" id="IPR001206">
    <property type="entry name" value="Diacylglycerol_kinase_cat_dom"/>
</dbReference>
<proteinExistence type="inferred from homology"/>
<evidence type="ECO:0000313" key="14">
    <source>
        <dbReference type="EMBL" id="OUP53699.1"/>
    </source>
</evidence>
<dbReference type="PANTHER" id="PTHR12358:SF106">
    <property type="entry name" value="LIPID KINASE YEGS"/>
    <property type="match status" value="1"/>
</dbReference>
<keyword evidence="8" id="KW-0067">ATP-binding</keyword>
<evidence type="ECO:0000256" key="8">
    <source>
        <dbReference type="ARBA" id="ARBA00022840"/>
    </source>
</evidence>
<evidence type="ECO:0000313" key="15">
    <source>
        <dbReference type="Proteomes" id="UP000195897"/>
    </source>
</evidence>
<keyword evidence="6" id="KW-0547">Nucleotide-binding</keyword>
<evidence type="ECO:0000256" key="5">
    <source>
        <dbReference type="ARBA" id="ARBA00022723"/>
    </source>
</evidence>
<keyword evidence="3" id="KW-0444">Lipid biosynthesis</keyword>
<evidence type="ECO:0000259" key="13">
    <source>
        <dbReference type="PROSITE" id="PS50146"/>
    </source>
</evidence>
<dbReference type="Gene3D" id="3.40.50.10330">
    <property type="entry name" value="Probable inorganic polyphosphate/atp-NAD kinase, domain 1"/>
    <property type="match status" value="1"/>
</dbReference>
<feature type="domain" description="DAGKc" evidence="13">
    <location>
        <begin position="1"/>
        <end position="131"/>
    </location>
</feature>
<evidence type="ECO:0000256" key="12">
    <source>
        <dbReference type="ARBA" id="ARBA00023264"/>
    </source>
</evidence>
<dbReference type="InterPro" id="IPR016064">
    <property type="entry name" value="NAD/diacylglycerol_kinase_sf"/>
</dbReference>
<evidence type="ECO:0000256" key="2">
    <source>
        <dbReference type="ARBA" id="ARBA00005983"/>
    </source>
</evidence>
<dbReference type="GO" id="GO:0005886">
    <property type="term" value="C:plasma membrane"/>
    <property type="evidence" value="ECO:0007669"/>
    <property type="project" value="TreeGrafter"/>
</dbReference>
<dbReference type="InterPro" id="IPR017438">
    <property type="entry name" value="ATP-NAD_kinase_N"/>
</dbReference>
<name>A0A1Y4LDX8_9FIRM</name>
<gene>
    <name evidence="14" type="ORF">B5F17_03695</name>
</gene>
<protein>
    <submittedName>
        <fullName evidence="14">Diacylglycerol kinase</fullName>
    </submittedName>
</protein>
<comment type="caution">
    <text evidence="14">The sequence shown here is derived from an EMBL/GenBank/DDBJ whole genome shotgun (WGS) entry which is preliminary data.</text>
</comment>
<dbReference type="AlphaFoldDB" id="A0A1Y4LDX8"/>
<dbReference type="SUPFAM" id="SSF111331">
    <property type="entry name" value="NAD kinase/diacylglycerol kinase-like"/>
    <property type="match status" value="1"/>
</dbReference>
<dbReference type="PROSITE" id="PS50146">
    <property type="entry name" value="DAGK"/>
    <property type="match status" value="1"/>
</dbReference>
<evidence type="ECO:0000256" key="1">
    <source>
        <dbReference type="ARBA" id="ARBA00001946"/>
    </source>
</evidence>
<keyword evidence="4" id="KW-0808">Transferase</keyword>
<dbReference type="InterPro" id="IPR005218">
    <property type="entry name" value="Diacylglycerol/lipid_kinase"/>
</dbReference>
<evidence type="ECO:0000256" key="7">
    <source>
        <dbReference type="ARBA" id="ARBA00022777"/>
    </source>
</evidence>
<evidence type="ECO:0000256" key="6">
    <source>
        <dbReference type="ARBA" id="ARBA00022741"/>
    </source>
</evidence>
<sequence>MNQKLLFIINPHAGKGAIQNSALGCIDIFVKAGFDVTVYTTQKPLDATNIVIERAAQFDRIVCAGGDGTLNEVVTGLLQHTDRIPLGYIPAGTVNDFASSLGIPKHPLEAAQIAATGVIRQVDIGRFADRNFCYIAAFGAFTNVSYTTPQAQKNLLGRTAYILEGIKSLPHLKPYHIRIETSCGQSLEDELIYGMVSNATSIGGFKELTPHDVRMDDGLFEVVLIRQPKNPLDWQTIFNELMQSKGDSKFLLRCKASKLQIFSDEEIPWTLDGEFGGTTKKVGISNNYRALSILTAPKTVKSTD</sequence>
<keyword evidence="10" id="KW-0443">Lipid metabolism</keyword>
<dbReference type="GO" id="GO:0046872">
    <property type="term" value="F:metal ion binding"/>
    <property type="evidence" value="ECO:0007669"/>
    <property type="project" value="UniProtKB-KW"/>
</dbReference>
<comment type="similarity">
    <text evidence="2">Belongs to the diacylglycerol/lipid kinase family.</text>
</comment>
<dbReference type="Pfam" id="PF00781">
    <property type="entry name" value="DAGK_cat"/>
    <property type="match status" value="1"/>
</dbReference>
<keyword evidence="7 14" id="KW-0418">Kinase</keyword>
<organism evidence="14 15">
    <name type="scientific">Butyricicoccus pullicaecorum</name>
    <dbReference type="NCBI Taxonomy" id="501571"/>
    <lineage>
        <taxon>Bacteria</taxon>
        <taxon>Bacillati</taxon>
        <taxon>Bacillota</taxon>
        <taxon>Clostridia</taxon>
        <taxon>Eubacteriales</taxon>
        <taxon>Butyricicoccaceae</taxon>
        <taxon>Butyricicoccus</taxon>
    </lineage>
</organism>
<accession>A0A1Y4LDX8</accession>
<dbReference type="Gene3D" id="2.60.200.40">
    <property type="match status" value="1"/>
</dbReference>
<keyword evidence="5" id="KW-0479">Metal-binding</keyword>
<evidence type="ECO:0000256" key="10">
    <source>
        <dbReference type="ARBA" id="ARBA00023098"/>
    </source>
</evidence>
<keyword evidence="12" id="KW-1208">Phospholipid metabolism</keyword>
<dbReference type="EMBL" id="NFKK01000003">
    <property type="protein sequence ID" value="OUP53699.1"/>
    <property type="molecule type" value="Genomic_DNA"/>
</dbReference>